<keyword evidence="1" id="KW-0812">Transmembrane</keyword>
<dbReference type="Proteomes" id="UP001183414">
    <property type="component" value="Unassembled WGS sequence"/>
</dbReference>
<dbReference type="Pfam" id="PF13828">
    <property type="entry name" value="DUF4190"/>
    <property type="match status" value="1"/>
</dbReference>
<keyword evidence="5" id="KW-1185">Reference proteome</keyword>
<comment type="caution">
    <text evidence="4">The sequence shown here is derived from an EMBL/GenBank/DDBJ whole genome shotgun (WGS) entry which is preliminary data.</text>
</comment>
<organism evidence="4 5">
    <name type="scientific">Streptomyces hazeniae</name>
    <dbReference type="NCBI Taxonomy" id="3075538"/>
    <lineage>
        <taxon>Bacteria</taxon>
        <taxon>Bacillati</taxon>
        <taxon>Actinomycetota</taxon>
        <taxon>Actinomycetes</taxon>
        <taxon>Kitasatosporales</taxon>
        <taxon>Streptomycetaceae</taxon>
        <taxon>Streptomyces</taxon>
    </lineage>
</organism>
<dbReference type="PANTHER" id="PTHR40763:SF4">
    <property type="entry name" value="DUF1707 DOMAIN-CONTAINING PROTEIN"/>
    <property type="match status" value="1"/>
</dbReference>
<accession>A0ABU2NYH0</accession>
<evidence type="ECO:0000259" key="2">
    <source>
        <dbReference type="Pfam" id="PF08044"/>
    </source>
</evidence>
<dbReference type="InterPro" id="IPR025241">
    <property type="entry name" value="DUF4190"/>
</dbReference>
<reference evidence="5" key="1">
    <citation type="submission" date="2023-07" db="EMBL/GenBank/DDBJ databases">
        <title>30 novel species of actinomycetes from the DSMZ collection.</title>
        <authorList>
            <person name="Nouioui I."/>
        </authorList>
    </citation>
    <scope>NUCLEOTIDE SEQUENCE [LARGE SCALE GENOMIC DNA]</scope>
    <source>
        <strain evidence="5">DSM 42041</strain>
    </source>
</reference>
<evidence type="ECO:0000259" key="3">
    <source>
        <dbReference type="Pfam" id="PF13828"/>
    </source>
</evidence>
<feature type="transmembrane region" description="Helical" evidence="1">
    <location>
        <begin position="103"/>
        <end position="128"/>
    </location>
</feature>
<dbReference type="PANTHER" id="PTHR40763">
    <property type="entry name" value="MEMBRANE PROTEIN-RELATED"/>
    <property type="match status" value="1"/>
</dbReference>
<feature type="domain" description="DUF1707" evidence="2">
    <location>
        <begin position="1"/>
        <end position="53"/>
    </location>
</feature>
<dbReference type="InterPro" id="IPR012551">
    <property type="entry name" value="DUF1707_SHOCT-like"/>
</dbReference>
<evidence type="ECO:0000313" key="4">
    <source>
        <dbReference type="EMBL" id="MDT0382029.1"/>
    </source>
</evidence>
<evidence type="ECO:0000256" key="1">
    <source>
        <dbReference type="SAM" id="Phobius"/>
    </source>
</evidence>
<proteinExistence type="predicted"/>
<protein>
    <submittedName>
        <fullName evidence="4">DUF1707 and DUF4190 domain-containing protein</fullName>
    </submittedName>
</protein>
<gene>
    <name evidence="4" type="ORF">RM572_25015</name>
</gene>
<dbReference type="RefSeq" id="WP_311675649.1">
    <property type="nucleotide sequence ID" value="NZ_JAVREQ010000029.1"/>
</dbReference>
<feature type="domain" description="DUF4190" evidence="3">
    <location>
        <begin position="104"/>
        <end position="163"/>
    </location>
</feature>
<evidence type="ECO:0000313" key="5">
    <source>
        <dbReference type="Proteomes" id="UP001183414"/>
    </source>
</evidence>
<dbReference type="EMBL" id="JAVREQ010000029">
    <property type="protein sequence ID" value="MDT0382029.1"/>
    <property type="molecule type" value="Genomic_DNA"/>
</dbReference>
<dbReference type="Pfam" id="PF08044">
    <property type="entry name" value="DUF1707"/>
    <property type="match status" value="1"/>
</dbReference>
<name>A0ABU2NYH0_9ACTN</name>
<feature type="transmembrane region" description="Helical" evidence="1">
    <location>
        <begin position="148"/>
        <end position="170"/>
    </location>
</feature>
<keyword evidence="1" id="KW-1133">Transmembrane helix</keyword>
<keyword evidence="1" id="KW-0472">Membrane</keyword>
<sequence>MLAGNADRERTVDVLRAAYAEGRLTREEHDQRAARALAARTVEELQLLAADLPQGPGGVPAVFQQPRPFPGPFPGYPAYRGFGPPASPYPPPVPYAQPPANGAAIGSLVCGLLAPFSAGFTGVPAVILGHKARAEIRRTGERGDGWAIAGLVLGWIGVCFVLLILIGIAAD</sequence>